<dbReference type="Proteomes" id="UP001152484">
    <property type="component" value="Unassembled WGS sequence"/>
</dbReference>
<accession>A0A9P0YMU5</accession>
<name>A0A9P0YMU5_CUSEU</name>
<sequence>MALSGHAMILQPLRSKPTSHRHRLPLFPILEMRRTEAKGHLPQAFKGKGIKKNKPLNLLVSRAAIGSSGGSDSSLQIIKELYSSINKKDMKSLGALLSQDCFVDDFSFPQPFEGKKEALCFFEELIISMGQNTEFVIEHICGGVDQTAVVNWHLEWKKKQVPFTRGCSYYELSKEGEQLVIKKAQVIIESPVKPGGLALTVFKGINLIFDAFPGATERFLNSPYAIFQILLNIYKIVLEPMIRPVVSWYLKLMRLTAAFLSLTFKVVQLVVKNFNK</sequence>
<evidence type="ECO:0000313" key="1">
    <source>
        <dbReference type="EMBL" id="CAH9069034.1"/>
    </source>
</evidence>
<dbReference type="AlphaFoldDB" id="A0A9P0YMU5"/>
<proteinExistence type="predicted"/>
<keyword evidence="2" id="KW-1185">Reference proteome</keyword>
<dbReference type="EMBL" id="CAMAPE010000005">
    <property type="protein sequence ID" value="CAH9069034.1"/>
    <property type="molecule type" value="Genomic_DNA"/>
</dbReference>
<gene>
    <name evidence="1" type="ORF">CEURO_LOCUS3047</name>
</gene>
<dbReference type="Gene3D" id="3.10.450.50">
    <property type="match status" value="1"/>
</dbReference>
<evidence type="ECO:0000313" key="2">
    <source>
        <dbReference type="Proteomes" id="UP001152484"/>
    </source>
</evidence>
<reference evidence="1" key="1">
    <citation type="submission" date="2022-07" db="EMBL/GenBank/DDBJ databases">
        <authorList>
            <person name="Macas J."/>
            <person name="Novak P."/>
            <person name="Neumann P."/>
        </authorList>
    </citation>
    <scope>NUCLEOTIDE SEQUENCE</scope>
</reference>
<protein>
    <recommendedName>
        <fullName evidence="3">SnoaL-like domain-containing protein</fullName>
    </recommendedName>
</protein>
<dbReference type="PANTHER" id="PTHR33698:SF1">
    <property type="entry name" value="NUCLEAR TRANSPORT FACTOR 2 (NTF2) FAMILY PROTEIN"/>
    <property type="match status" value="1"/>
</dbReference>
<comment type="caution">
    <text evidence="1">The sequence shown here is derived from an EMBL/GenBank/DDBJ whole genome shotgun (WGS) entry which is preliminary data.</text>
</comment>
<dbReference type="PANTHER" id="PTHR33698">
    <property type="entry name" value="NUCLEAR TRANSPORT FACTOR 2 (NTF2)-LIKE PROTEIN"/>
    <property type="match status" value="1"/>
</dbReference>
<evidence type="ECO:0008006" key="3">
    <source>
        <dbReference type="Google" id="ProtNLM"/>
    </source>
</evidence>
<organism evidence="1 2">
    <name type="scientific">Cuscuta europaea</name>
    <name type="common">European dodder</name>
    <dbReference type="NCBI Taxonomy" id="41803"/>
    <lineage>
        <taxon>Eukaryota</taxon>
        <taxon>Viridiplantae</taxon>
        <taxon>Streptophyta</taxon>
        <taxon>Embryophyta</taxon>
        <taxon>Tracheophyta</taxon>
        <taxon>Spermatophyta</taxon>
        <taxon>Magnoliopsida</taxon>
        <taxon>eudicotyledons</taxon>
        <taxon>Gunneridae</taxon>
        <taxon>Pentapetalae</taxon>
        <taxon>asterids</taxon>
        <taxon>lamiids</taxon>
        <taxon>Solanales</taxon>
        <taxon>Convolvulaceae</taxon>
        <taxon>Cuscuteae</taxon>
        <taxon>Cuscuta</taxon>
        <taxon>Cuscuta subgen. Cuscuta</taxon>
    </lineage>
</organism>
<dbReference type="InterPro" id="IPR032710">
    <property type="entry name" value="NTF2-like_dom_sf"/>
</dbReference>
<dbReference type="OrthoDB" id="1886670at2759"/>
<dbReference type="SUPFAM" id="SSF54427">
    <property type="entry name" value="NTF2-like"/>
    <property type="match status" value="1"/>
</dbReference>